<comment type="caution">
    <text evidence="3">The sequence shown here is derived from an EMBL/GenBank/DDBJ whole genome shotgun (WGS) entry which is preliminary data.</text>
</comment>
<dbReference type="Pfam" id="PF09250">
    <property type="entry name" value="Prim-Pol"/>
    <property type="match status" value="1"/>
</dbReference>
<evidence type="ECO:0000313" key="4">
    <source>
        <dbReference type="Proteomes" id="UP000295122"/>
    </source>
</evidence>
<feature type="region of interest" description="Disordered" evidence="1">
    <location>
        <begin position="337"/>
        <end position="379"/>
    </location>
</feature>
<dbReference type="EMBL" id="SNZR01000013">
    <property type="protein sequence ID" value="TDR90253.1"/>
    <property type="molecule type" value="Genomic_DNA"/>
</dbReference>
<organism evidence="3 4">
    <name type="scientific">Enterovirga rhinocerotis</name>
    <dbReference type="NCBI Taxonomy" id="1339210"/>
    <lineage>
        <taxon>Bacteria</taxon>
        <taxon>Pseudomonadati</taxon>
        <taxon>Pseudomonadota</taxon>
        <taxon>Alphaproteobacteria</taxon>
        <taxon>Hyphomicrobiales</taxon>
        <taxon>Methylobacteriaceae</taxon>
        <taxon>Enterovirga</taxon>
    </lineage>
</organism>
<dbReference type="AlphaFoldDB" id="A0A4R7BXL5"/>
<evidence type="ECO:0000259" key="2">
    <source>
        <dbReference type="SMART" id="SM00943"/>
    </source>
</evidence>
<dbReference type="Proteomes" id="UP000295122">
    <property type="component" value="Unassembled WGS sequence"/>
</dbReference>
<dbReference type="SUPFAM" id="SSF56747">
    <property type="entry name" value="Prim-pol domain"/>
    <property type="match status" value="1"/>
</dbReference>
<dbReference type="CDD" id="cd04859">
    <property type="entry name" value="Prim_Pol"/>
    <property type="match status" value="1"/>
</dbReference>
<name>A0A4R7BXL5_9HYPH</name>
<gene>
    <name evidence="3" type="ORF">EV668_3095</name>
</gene>
<evidence type="ECO:0000256" key="1">
    <source>
        <dbReference type="SAM" id="MobiDB-lite"/>
    </source>
</evidence>
<dbReference type="InterPro" id="IPR015330">
    <property type="entry name" value="DNA_primase/pol_bifunc_N"/>
</dbReference>
<feature type="region of interest" description="Disordered" evidence="1">
    <location>
        <begin position="224"/>
        <end position="254"/>
    </location>
</feature>
<dbReference type="RefSeq" id="WP_133771496.1">
    <property type="nucleotide sequence ID" value="NZ_SNZR01000013.1"/>
</dbReference>
<accession>A0A4R7BXL5</accession>
<dbReference type="SMART" id="SM00943">
    <property type="entry name" value="Prim-Pol"/>
    <property type="match status" value="1"/>
</dbReference>
<feature type="compositionally biased region" description="Basic and acidic residues" evidence="1">
    <location>
        <begin position="344"/>
        <end position="376"/>
    </location>
</feature>
<protein>
    <submittedName>
        <fullName evidence="3">Bifunctional DNA primase/polymerase-like protein</fullName>
    </submittedName>
</protein>
<reference evidence="3 4" key="1">
    <citation type="submission" date="2019-03" db="EMBL/GenBank/DDBJ databases">
        <title>Genomic Encyclopedia of Type Strains, Phase IV (KMG-IV): sequencing the most valuable type-strain genomes for metagenomic binning, comparative biology and taxonomic classification.</title>
        <authorList>
            <person name="Goeker M."/>
        </authorList>
    </citation>
    <scope>NUCLEOTIDE SEQUENCE [LARGE SCALE GENOMIC DNA]</scope>
    <source>
        <strain evidence="3 4">DSM 25903</strain>
    </source>
</reference>
<keyword evidence="4" id="KW-1185">Reference proteome</keyword>
<feature type="compositionally biased region" description="Basic and acidic residues" evidence="1">
    <location>
        <begin position="224"/>
        <end position="247"/>
    </location>
</feature>
<dbReference type="OrthoDB" id="123525at2"/>
<sequence>MSSASTTEWAETPSGFSTDRTVEHRRFDFVQYLRDHARRRDKCDANPAYKAAHLIAAAGGHVFPCGPNKRPLIREWPKEATDDFGRVETWWSQYPQALVGIACGKSGLVVLDGDRHNGPDGVAALTSLLGGDLVPTGAPIVETPSGGIHAFFRQPEGEPIRNSASLLAPAVDVRADGGYVVGCGSVLPNGRAYCPMEGAPDLVEAFANDLIPVLPSYIAERLRAPKSDHAERPAPPRDPRGSSDEPRPSSPPGAREVAYARRALDGNVRELSSAGRGGRNQALNAIAFRTGRMVAAGWIDRSTVEAAIEEAAHACGLTRDDGIRQVRKTITSGIEAGIQNPADPLRDDGQGAEREPLNFRGTRDREPAREARRSEDGTIYDGETGEVLHEAGPAPAGRELPEHLTRPAGLLGEIVDWITASARQPNRALSLAAAVTVLGTVIGRRVAGPTDAGVHLYVAMLAPSAGGKDHPMKRAQALVREVGESLVGPSGFTSMVAISRHVSEFPLALSVADELGNTISRIAGPRAGNWERGITKILREIWGSSFEVIAGEQRAAGRDPDIRWPSLSILGASNPNEFFDALGSAEVSNGFLNRILLLATSRKSPKVEPVADRHEIPDAIRFALARLFASCRGDLDEDVTEIIGTTAIKRYAGDPDLRDAHGKIRIGWVDDGIRDAWLALDTEASDRMEADGNELWGRVAEMAVRLSTIHAVGRAGLSAKVTAEDWAWGRDLARWSAETMSREARYRIADTLPQGNLKLIVRHLAEAGGSLTGTGLGKKLDGRLRQVELKDALASLIEAGTIEVIKTQSPKGGPPAVTYVLCRD</sequence>
<proteinExistence type="predicted"/>
<evidence type="ECO:0000313" key="3">
    <source>
        <dbReference type="EMBL" id="TDR90253.1"/>
    </source>
</evidence>
<feature type="domain" description="DNA primase/polymerase bifunctional N-terminal" evidence="2">
    <location>
        <begin position="52"/>
        <end position="264"/>
    </location>
</feature>